<name>A0ABP1RU67_9HEXA</name>
<organism evidence="1 2">
    <name type="scientific">Orchesella dallaii</name>
    <dbReference type="NCBI Taxonomy" id="48710"/>
    <lineage>
        <taxon>Eukaryota</taxon>
        <taxon>Metazoa</taxon>
        <taxon>Ecdysozoa</taxon>
        <taxon>Arthropoda</taxon>
        <taxon>Hexapoda</taxon>
        <taxon>Collembola</taxon>
        <taxon>Entomobryomorpha</taxon>
        <taxon>Entomobryoidea</taxon>
        <taxon>Orchesellidae</taxon>
        <taxon>Orchesellinae</taxon>
        <taxon>Orchesella</taxon>
    </lineage>
</organism>
<reference evidence="1 2" key="1">
    <citation type="submission" date="2024-08" db="EMBL/GenBank/DDBJ databases">
        <authorList>
            <person name="Cucini C."/>
            <person name="Frati F."/>
        </authorList>
    </citation>
    <scope>NUCLEOTIDE SEQUENCE [LARGE SCALE GENOMIC DNA]</scope>
</reference>
<keyword evidence="2" id="KW-1185">Reference proteome</keyword>
<evidence type="ECO:0000313" key="2">
    <source>
        <dbReference type="Proteomes" id="UP001642540"/>
    </source>
</evidence>
<dbReference type="Gene3D" id="3.80.10.10">
    <property type="entry name" value="Ribonuclease Inhibitor"/>
    <property type="match status" value="1"/>
</dbReference>
<evidence type="ECO:0008006" key="3">
    <source>
        <dbReference type="Google" id="ProtNLM"/>
    </source>
</evidence>
<dbReference type="Proteomes" id="UP001642540">
    <property type="component" value="Unassembled WGS sequence"/>
</dbReference>
<sequence>MERARSRKRYARGAAPDRVFYDNQNPMLNHVILRILFGLIPFKLEEFKNFRLVSRVWNDCAVTFVHQNAWLKLDILNQTMFQNLHGDGEGSWIRSPLLELISRCSEDYPDQLDPNPLLQGTLHSFKKFLLSKQRVWDVYQPPDVNSLWQTCGPLMTHLDISDSYINSNDFRRIIFEFTPNLQVFIFKKCNFRADASTSAIAPRGLVWDDRFRPQQSTINKNLTHLTIMCDDTLDHGFPINWIEFACYFPNLKNMKLGLHAWRNKVAIRSLEKFLRAVILVRQNCGQHYLAQLEHLDILENPCNISLDRLPRTVLLLLRQLAFPLATLALDIGDTHYRVDRLALKNTLELHSSSLQNLTLHRGYYQHPFSSSFRLPNLTKLILIGHIPKNLYFLKHLPMLKVFVLLHEHSSVDVLNMKQEWSTMYSGLKIGFGYASYIPLPFHVIENTDFSLRKLRGVVLPNLETFIVGTELCKWKQIRNLAKLMPNIKTLQLGTGNGGFRMVCKYWSQLEHMHVEPMDVTEFGIFGVQNGERYRLPNITDLKSLKTISLGYSSEQRRVLRLRHTLEDADVTAAVLLPNLEAAFYGTDIEVFRKPVIVASSRDTLWSGSDDDSD</sequence>
<proteinExistence type="predicted"/>
<dbReference type="InterPro" id="IPR032675">
    <property type="entry name" value="LRR_dom_sf"/>
</dbReference>
<gene>
    <name evidence="1" type="ORF">ODALV1_LOCUS26178</name>
</gene>
<accession>A0ABP1RU67</accession>
<dbReference type="EMBL" id="CAXLJM020000109">
    <property type="protein sequence ID" value="CAL8135865.1"/>
    <property type="molecule type" value="Genomic_DNA"/>
</dbReference>
<protein>
    <recommendedName>
        <fullName evidence="3">F-box domain-containing protein</fullName>
    </recommendedName>
</protein>
<evidence type="ECO:0000313" key="1">
    <source>
        <dbReference type="EMBL" id="CAL8135865.1"/>
    </source>
</evidence>
<comment type="caution">
    <text evidence="1">The sequence shown here is derived from an EMBL/GenBank/DDBJ whole genome shotgun (WGS) entry which is preliminary data.</text>
</comment>